<dbReference type="Gene3D" id="3.40.50.1110">
    <property type="entry name" value="SGNH hydrolase"/>
    <property type="match status" value="1"/>
</dbReference>
<comment type="caution">
    <text evidence="4">The sequence shown here is derived from an EMBL/GenBank/DDBJ whole genome shotgun (WGS) entry which is preliminary data.</text>
</comment>
<feature type="domain" description="Peptidoglycan O-acetylesterase N-terminal" evidence="3">
    <location>
        <begin position="77"/>
        <end position="180"/>
    </location>
</feature>
<evidence type="ECO:0000256" key="1">
    <source>
        <dbReference type="SAM" id="SignalP"/>
    </source>
</evidence>
<dbReference type="GO" id="GO:0016788">
    <property type="term" value="F:hydrolase activity, acting on ester bonds"/>
    <property type="evidence" value="ECO:0007669"/>
    <property type="project" value="UniProtKB-ARBA"/>
</dbReference>
<accession>A0AAW5ABZ0</accession>
<evidence type="ECO:0000259" key="2">
    <source>
        <dbReference type="Pfam" id="PF13472"/>
    </source>
</evidence>
<dbReference type="InterPro" id="IPR036514">
    <property type="entry name" value="SGNH_hydro_sf"/>
</dbReference>
<feature type="domain" description="SGNH hydrolase-type esterase" evidence="2">
    <location>
        <begin position="205"/>
        <end position="351"/>
    </location>
</feature>
<feature type="chain" id="PRO_5043868118" evidence="1">
    <location>
        <begin position="21"/>
        <end position="365"/>
    </location>
</feature>
<dbReference type="PANTHER" id="PTHR30383">
    <property type="entry name" value="THIOESTERASE 1/PROTEASE 1/LYSOPHOSPHOLIPASE L1"/>
    <property type="match status" value="1"/>
</dbReference>
<dbReference type="InterPro" id="IPR055041">
    <property type="entry name" value="Ape1_N"/>
</dbReference>
<name>A0AAW5ABZ0_9NEIS</name>
<dbReference type="InterPro" id="IPR051532">
    <property type="entry name" value="Ester_Hydrolysis_Enzymes"/>
</dbReference>
<evidence type="ECO:0000313" key="4">
    <source>
        <dbReference type="EMBL" id="MCF7529186.1"/>
    </source>
</evidence>
<keyword evidence="1" id="KW-0732">Signal</keyword>
<evidence type="ECO:0000313" key="5">
    <source>
        <dbReference type="Proteomes" id="UP001201397"/>
    </source>
</evidence>
<dbReference type="Proteomes" id="UP001201397">
    <property type="component" value="Unassembled WGS sequence"/>
</dbReference>
<dbReference type="Gene3D" id="2.60.120.1360">
    <property type="match status" value="1"/>
</dbReference>
<dbReference type="CDD" id="cd01825">
    <property type="entry name" value="SGNH_hydrolase_peri1"/>
    <property type="match status" value="1"/>
</dbReference>
<proteinExistence type="predicted"/>
<dbReference type="EMBL" id="JAKKDL010000002">
    <property type="protein sequence ID" value="MCF7529186.1"/>
    <property type="molecule type" value="Genomic_DNA"/>
</dbReference>
<dbReference type="AlphaFoldDB" id="A0AAW5ABZ0"/>
<protein>
    <submittedName>
        <fullName evidence="4">SGNH/GDSL hydrolase family protein</fullName>
    </submittedName>
</protein>
<keyword evidence="4" id="KW-0378">Hydrolase</keyword>
<dbReference type="SUPFAM" id="SSF52266">
    <property type="entry name" value="SGNH hydrolase"/>
    <property type="match status" value="1"/>
</dbReference>
<reference evidence="4" key="1">
    <citation type="submission" date="2022-01" db="EMBL/GenBank/DDBJ databases">
        <title>Neisseria sp. ZJ104.</title>
        <authorList>
            <person name="Yang C."/>
        </authorList>
    </citation>
    <scope>NUCLEOTIDE SEQUENCE</scope>
    <source>
        <strain evidence="4">ZJ104</strain>
    </source>
</reference>
<sequence length="365" mass="40222">MNLKKLFPLLALLGTGLAQAGNLQNYGPETPVWKEKLQKLHTDNQKFRIVQIGDSHTAGDFFTHQLRTRLQQQWGNGGIGWVYPNTVKGQRMATVRYRSYAWPAVSSRSSGGDFPLGGVTAYTGGNGSITVSADDEGTQNIAVFAKPVLLEQTLTVNGIELPAQNSGWQVLQTQTQLPLTISSPLPWSLGFINIENRQPGITLSAMGINGSQLSQWSKWRTEWPDDLAQMQPDLVILAYGTNEAFNDTIDIAQTEQLWQQRIQTIQNRLPQAGIVIVGAPESLKGKGGSCGTRPARLDEIQAMQQRVARQQNVLFWSWEAAMGGKCSMKPWMNQGLAAKDGVHFSAKGYQRAADNLADNLIDFVR</sequence>
<organism evidence="4 5">
    <name type="scientific">Neisseria lisongii</name>
    <dbReference type="NCBI Taxonomy" id="2912188"/>
    <lineage>
        <taxon>Bacteria</taxon>
        <taxon>Pseudomonadati</taxon>
        <taxon>Pseudomonadota</taxon>
        <taxon>Betaproteobacteria</taxon>
        <taxon>Neisseriales</taxon>
        <taxon>Neisseriaceae</taxon>
        <taxon>Neisseria</taxon>
    </lineage>
</organism>
<feature type="signal peptide" evidence="1">
    <location>
        <begin position="1"/>
        <end position="20"/>
    </location>
</feature>
<dbReference type="RefSeq" id="WP_237092455.1">
    <property type="nucleotide sequence ID" value="NZ_JAKKDL010000002.1"/>
</dbReference>
<dbReference type="InterPro" id="IPR013830">
    <property type="entry name" value="SGNH_hydro"/>
</dbReference>
<dbReference type="Pfam" id="PF13472">
    <property type="entry name" value="Lipase_GDSL_2"/>
    <property type="match status" value="1"/>
</dbReference>
<dbReference type="Pfam" id="PF22753">
    <property type="entry name" value="Ape1_N"/>
    <property type="match status" value="1"/>
</dbReference>
<evidence type="ECO:0000259" key="3">
    <source>
        <dbReference type="Pfam" id="PF22753"/>
    </source>
</evidence>
<gene>
    <name evidence="4" type="ORF">L4H06_02920</name>
</gene>